<reference evidence="1" key="1">
    <citation type="journal article" date="2021" name="PeerJ">
        <title>Extensive microbial diversity within the chicken gut microbiome revealed by metagenomics and culture.</title>
        <authorList>
            <person name="Gilroy R."/>
            <person name="Ravi A."/>
            <person name="Getino M."/>
            <person name="Pursley I."/>
            <person name="Horton D.L."/>
            <person name="Alikhan N.F."/>
            <person name="Baker D."/>
            <person name="Gharbi K."/>
            <person name="Hall N."/>
            <person name="Watson M."/>
            <person name="Adriaenssens E.M."/>
            <person name="Foster-Nyarko E."/>
            <person name="Jarju S."/>
            <person name="Secka A."/>
            <person name="Antonio M."/>
            <person name="Oren A."/>
            <person name="Chaudhuri R.R."/>
            <person name="La Ragione R."/>
            <person name="Hildebrand F."/>
            <person name="Pallen M.J."/>
        </authorList>
    </citation>
    <scope>NUCLEOTIDE SEQUENCE</scope>
    <source>
        <strain evidence="1">CHK179-28034</strain>
    </source>
</reference>
<reference evidence="1" key="2">
    <citation type="submission" date="2021-04" db="EMBL/GenBank/DDBJ databases">
        <authorList>
            <person name="Gilroy R."/>
        </authorList>
    </citation>
    <scope>NUCLEOTIDE SEQUENCE</scope>
    <source>
        <strain evidence="1">CHK179-28034</strain>
    </source>
</reference>
<comment type="caution">
    <text evidence="1">The sequence shown here is derived from an EMBL/GenBank/DDBJ whole genome shotgun (WGS) entry which is preliminary data.</text>
</comment>
<dbReference type="EMBL" id="DXBR01000042">
    <property type="protein sequence ID" value="HIZ39146.1"/>
    <property type="molecule type" value="Genomic_DNA"/>
</dbReference>
<name>A0A9D2EL56_9FIRM</name>
<protein>
    <submittedName>
        <fullName evidence="1">C-GCAxxG-C-C family protein</fullName>
    </submittedName>
</protein>
<dbReference type="AlphaFoldDB" id="A0A9D2EL56"/>
<dbReference type="Proteomes" id="UP000824049">
    <property type="component" value="Unassembled WGS sequence"/>
</dbReference>
<gene>
    <name evidence="1" type="ORF">H9968_04345</name>
</gene>
<dbReference type="NCBIfam" id="TIGR01909">
    <property type="entry name" value="C_GCAxxG_C_C"/>
    <property type="match status" value="1"/>
</dbReference>
<accession>A0A9D2EL56</accession>
<evidence type="ECO:0000313" key="1">
    <source>
        <dbReference type="EMBL" id="HIZ39146.1"/>
    </source>
</evidence>
<dbReference type="InterPro" id="IPR010181">
    <property type="entry name" value="CGCAxxGCC_motif"/>
</dbReference>
<sequence>MSKRSETAKELFLEGYNCSQSVAAAYADAFGIDREIMLRMSASFGAGIGRMRKTCGAVCGMFIIAGLKTGATVGADQEGKRKNYEIVRAMADAFRERNQSITCMTLLGLRKAEKSARPSDRTPDYYKSRPCLKMILDACDIVEEFFPDLAR</sequence>
<dbReference type="Pfam" id="PF09719">
    <property type="entry name" value="C_GCAxxG_C_C"/>
    <property type="match status" value="1"/>
</dbReference>
<evidence type="ECO:0000313" key="2">
    <source>
        <dbReference type="Proteomes" id="UP000824049"/>
    </source>
</evidence>
<organism evidence="1 2">
    <name type="scientific">Candidatus Anaerobutyricum stercoris</name>
    <dbReference type="NCBI Taxonomy" id="2838457"/>
    <lineage>
        <taxon>Bacteria</taxon>
        <taxon>Bacillati</taxon>
        <taxon>Bacillota</taxon>
        <taxon>Clostridia</taxon>
        <taxon>Lachnospirales</taxon>
        <taxon>Lachnospiraceae</taxon>
        <taxon>Anaerobutyricum</taxon>
    </lineage>
</organism>
<proteinExistence type="predicted"/>